<evidence type="ECO:0000256" key="1">
    <source>
        <dbReference type="ARBA" id="ARBA00001946"/>
    </source>
</evidence>
<keyword evidence="9" id="KW-0443">Lipid metabolism</keyword>
<evidence type="ECO:0000256" key="7">
    <source>
        <dbReference type="ARBA" id="ARBA00022840"/>
    </source>
</evidence>
<dbReference type="Gene3D" id="2.60.200.40">
    <property type="match status" value="1"/>
</dbReference>
<gene>
    <name evidence="13" type="ORF">ACFPYI_03570</name>
</gene>
<keyword evidence="14" id="KW-1185">Reference proteome</keyword>
<evidence type="ECO:0000313" key="14">
    <source>
        <dbReference type="Proteomes" id="UP001596099"/>
    </source>
</evidence>
<evidence type="ECO:0000256" key="9">
    <source>
        <dbReference type="ARBA" id="ARBA00023098"/>
    </source>
</evidence>
<sequence>MQQQGFSIEDEPVAGAMPQADGERWLVLNPTSGTADHTEVVRELATERGYRIEETTGEGHATELARDAAANDVHLLAVAGGDGTLHEVVVGLAEAEALDTTTVAVVPVGTENIFATNIGIRDAEHAFEVVETGARRRVDIGVADGEPFVMSCIAGLLADASVATSSEQKERFGSLAFVASGLKQAASFDGLHIDLTAISDGETVSWSGDALAALVGNSRRFVEEGGQAELEDGLLEVVVIERMPAGDIVAEAFAQRVLGRTTDHVFHTQASQLSIRGADGDPIDFSLDGEPRRHDELRLHTRPFALRVCVGPAYDVEPTRS</sequence>
<name>A0ABD5RIV4_9EURY</name>
<keyword evidence="10" id="KW-0594">Phospholipid biosynthesis</keyword>
<dbReference type="SUPFAM" id="SSF111331">
    <property type="entry name" value="NAD kinase/diacylglycerol kinase-like"/>
    <property type="match status" value="1"/>
</dbReference>
<dbReference type="EC" id="2.7.1.-" evidence="13"/>
<dbReference type="InterPro" id="IPR050187">
    <property type="entry name" value="Lipid_Phosphate_FormReg"/>
</dbReference>
<evidence type="ECO:0000256" key="6">
    <source>
        <dbReference type="ARBA" id="ARBA00022777"/>
    </source>
</evidence>
<evidence type="ECO:0000256" key="2">
    <source>
        <dbReference type="ARBA" id="ARBA00022516"/>
    </source>
</evidence>
<dbReference type="RefSeq" id="WP_247419405.1">
    <property type="nucleotide sequence ID" value="NZ_JALLGW010000002.1"/>
</dbReference>
<keyword evidence="11" id="KW-1208">Phospholipid metabolism</keyword>
<evidence type="ECO:0000256" key="8">
    <source>
        <dbReference type="ARBA" id="ARBA00022842"/>
    </source>
</evidence>
<keyword evidence="6 13" id="KW-0418">Kinase</keyword>
<dbReference type="EMBL" id="JBHSQH010000001">
    <property type="protein sequence ID" value="MFC5970400.1"/>
    <property type="molecule type" value="Genomic_DNA"/>
</dbReference>
<keyword evidence="3 13" id="KW-0808">Transferase</keyword>
<keyword evidence="7" id="KW-0067">ATP-binding</keyword>
<comment type="cofactor">
    <cofactor evidence="1">
        <name>Mg(2+)</name>
        <dbReference type="ChEBI" id="CHEBI:18420"/>
    </cofactor>
</comment>
<dbReference type="NCBIfam" id="TIGR00147">
    <property type="entry name" value="YegS/Rv2252/BmrU family lipid kinase"/>
    <property type="match status" value="1"/>
</dbReference>
<dbReference type="InterPro" id="IPR005218">
    <property type="entry name" value="Diacylglycerol/lipid_kinase"/>
</dbReference>
<dbReference type="SMART" id="SM00046">
    <property type="entry name" value="DAGKc"/>
    <property type="match status" value="1"/>
</dbReference>
<keyword evidence="5" id="KW-0547">Nucleotide-binding</keyword>
<protein>
    <submittedName>
        <fullName evidence="13">Diacylglycerol/lipid kinase family protein</fullName>
        <ecNumber evidence="13">2.7.1.-</ecNumber>
    </submittedName>
</protein>
<dbReference type="AlphaFoldDB" id="A0ABD5RIV4"/>
<organism evidence="13 14">
    <name type="scientific">Halomarina salina</name>
    <dbReference type="NCBI Taxonomy" id="1872699"/>
    <lineage>
        <taxon>Archaea</taxon>
        <taxon>Methanobacteriati</taxon>
        <taxon>Methanobacteriota</taxon>
        <taxon>Stenosarchaea group</taxon>
        <taxon>Halobacteria</taxon>
        <taxon>Halobacteriales</taxon>
        <taxon>Natronomonadaceae</taxon>
        <taxon>Halomarina</taxon>
    </lineage>
</organism>
<evidence type="ECO:0000256" key="5">
    <source>
        <dbReference type="ARBA" id="ARBA00022741"/>
    </source>
</evidence>
<dbReference type="GO" id="GO:0016301">
    <property type="term" value="F:kinase activity"/>
    <property type="evidence" value="ECO:0007669"/>
    <property type="project" value="UniProtKB-KW"/>
</dbReference>
<dbReference type="InterPro" id="IPR001206">
    <property type="entry name" value="Diacylglycerol_kinase_cat_dom"/>
</dbReference>
<dbReference type="PANTHER" id="PTHR12358:SF106">
    <property type="entry name" value="LIPID KINASE YEGS"/>
    <property type="match status" value="1"/>
</dbReference>
<dbReference type="InterPro" id="IPR045540">
    <property type="entry name" value="YegS/DAGK_C"/>
</dbReference>
<keyword evidence="4" id="KW-0479">Metal-binding</keyword>
<dbReference type="Gene3D" id="3.40.50.10330">
    <property type="entry name" value="Probable inorganic polyphosphate/atp-NAD kinase, domain 1"/>
    <property type="match status" value="1"/>
</dbReference>
<keyword evidence="8" id="KW-0460">Magnesium</keyword>
<reference evidence="13 14" key="1">
    <citation type="journal article" date="2019" name="Int. J. Syst. Evol. Microbiol.">
        <title>The Global Catalogue of Microorganisms (GCM) 10K type strain sequencing project: providing services to taxonomists for standard genome sequencing and annotation.</title>
        <authorList>
            <consortium name="The Broad Institute Genomics Platform"/>
            <consortium name="The Broad Institute Genome Sequencing Center for Infectious Disease"/>
            <person name="Wu L."/>
            <person name="Ma J."/>
        </authorList>
    </citation>
    <scope>NUCLEOTIDE SEQUENCE [LARGE SCALE GENOMIC DNA]</scope>
    <source>
        <strain evidence="13 14">CGMCC 1.12543</strain>
    </source>
</reference>
<dbReference type="PROSITE" id="PS50146">
    <property type="entry name" value="DAGK"/>
    <property type="match status" value="1"/>
</dbReference>
<accession>A0ABD5RIV4</accession>
<dbReference type="Proteomes" id="UP001596099">
    <property type="component" value="Unassembled WGS sequence"/>
</dbReference>
<evidence type="ECO:0000256" key="4">
    <source>
        <dbReference type="ARBA" id="ARBA00022723"/>
    </source>
</evidence>
<evidence type="ECO:0000313" key="13">
    <source>
        <dbReference type="EMBL" id="MFC5970400.1"/>
    </source>
</evidence>
<comment type="caution">
    <text evidence="13">The sequence shown here is derived from an EMBL/GenBank/DDBJ whole genome shotgun (WGS) entry which is preliminary data.</text>
</comment>
<feature type="domain" description="DAGKc" evidence="12">
    <location>
        <begin position="20"/>
        <end position="147"/>
    </location>
</feature>
<evidence type="ECO:0000256" key="10">
    <source>
        <dbReference type="ARBA" id="ARBA00023209"/>
    </source>
</evidence>
<keyword evidence="2" id="KW-0444">Lipid biosynthesis</keyword>
<evidence type="ECO:0000259" key="12">
    <source>
        <dbReference type="PROSITE" id="PS50146"/>
    </source>
</evidence>
<dbReference type="PANTHER" id="PTHR12358">
    <property type="entry name" value="SPHINGOSINE KINASE"/>
    <property type="match status" value="1"/>
</dbReference>
<dbReference type="Pfam" id="PF00781">
    <property type="entry name" value="DAGK_cat"/>
    <property type="match status" value="1"/>
</dbReference>
<proteinExistence type="predicted"/>
<dbReference type="GO" id="GO:0005524">
    <property type="term" value="F:ATP binding"/>
    <property type="evidence" value="ECO:0007669"/>
    <property type="project" value="UniProtKB-KW"/>
</dbReference>
<evidence type="ECO:0000256" key="11">
    <source>
        <dbReference type="ARBA" id="ARBA00023264"/>
    </source>
</evidence>
<dbReference type="GO" id="GO:0046872">
    <property type="term" value="F:metal ion binding"/>
    <property type="evidence" value="ECO:0007669"/>
    <property type="project" value="UniProtKB-KW"/>
</dbReference>
<dbReference type="GO" id="GO:0008654">
    <property type="term" value="P:phospholipid biosynthetic process"/>
    <property type="evidence" value="ECO:0007669"/>
    <property type="project" value="UniProtKB-KW"/>
</dbReference>
<dbReference type="InterPro" id="IPR017438">
    <property type="entry name" value="ATP-NAD_kinase_N"/>
</dbReference>
<dbReference type="Pfam" id="PF19279">
    <property type="entry name" value="YegS_C"/>
    <property type="match status" value="1"/>
</dbReference>
<evidence type="ECO:0000256" key="3">
    <source>
        <dbReference type="ARBA" id="ARBA00022679"/>
    </source>
</evidence>
<dbReference type="InterPro" id="IPR016064">
    <property type="entry name" value="NAD/diacylglycerol_kinase_sf"/>
</dbReference>